<dbReference type="Gene3D" id="2.60.120.620">
    <property type="entry name" value="q2cbj1_9rhob like domain"/>
    <property type="match status" value="1"/>
</dbReference>
<dbReference type="PANTHER" id="PTHR33099">
    <property type="entry name" value="FE2OG DIOXYGENASE DOMAIN-CONTAINING PROTEIN"/>
    <property type="match status" value="1"/>
</dbReference>
<gene>
    <name evidence="2" type="ORF">FIBSPDRAFT_951223</name>
</gene>
<dbReference type="PANTHER" id="PTHR33099:SF14">
    <property type="entry name" value="PROLYL 4-HYDROXYLASE ALPHA SUBUNIT FE(2+) 2OG DIOXYGENASE DOMAIN-CONTAINING PROTEIN"/>
    <property type="match status" value="1"/>
</dbReference>
<dbReference type="STRING" id="436010.A0A166MYX3"/>
<evidence type="ECO:0000313" key="2">
    <source>
        <dbReference type="EMBL" id="KZP24472.1"/>
    </source>
</evidence>
<dbReference type="OrthoDB" id="27483at2759"/>
<organism evidence="2 3">
    <name type="scientific">Athelia psychrophila</name>
    <dbReference type="NCBI Taxonomy" id="1759441"/>
    <lineage>
        <taxon>Eukaryota</taxon>
        <taxon>Fungi</taxon>
        <taxon>Dikarya</taxon>
        <taxon>Basidiomycota</taxon>
        <taxon>Agaricomycotina</taxon>
        <taxon>Agaricomycetes</taxon>
        <taxon>Agaricomycetidae</taxon>
        <taxon>Atheliales</taxon>
        <taxon>Atheliaceae</taxon>
        <taxon>Athelia</taxon>
    </lineage>
</organism>
<evidence type="ECO:0000313" key="3">
    <source>
        <dbReference type="Proteomes" id="UP000076532"/>
    </source>
</evidence>
<reference evidence="2 3" key="1">
    <citation type="journal article" date="2016" name="Mol. Biol. Evol.">
        <title>Comparative Genomics of Early-Diverging Mushroom-Forming Fungi Provides Insights into the Origins of Lignocellulose Decay Capabilities.</title>
        <authorList>
            <person name="Nagy L.G."/>
            <person name="Riley R."/>
            <person name="Tritt A."/>
            <person name="Adam C."/>
            <person name="Daum C."/>
            <person name="Floudas D."/>
            <person name="Sun H."/>
            <person name="Yadav J.S."/>
            <person name="Pangilinan J."/>
            <person name="Larsson K.H."/>
            <person name="Matsuura K."/>
            <person name="Barry K."/>
            <person name="Labutti K."/>
            <person name="Kuo R."/>
            <person name="Ohm R.A."/>
            <person name="Bhattacharya S.S."/>
            <person name="Shirouzu T."/>
            <person name="Yoshinaga Y."/>
            <person name="Martin F.M."/>
            <person name="Grigoriev I.V."/>
            <person name="Hibbett D.S."/>
        </authorList>
    </citation>
    <scope>NUCLEOTIDE SEQUENCE [LARGE SCALE GENOMIC DNA]</scope>
    <source>
        <strain evidence="2 3">CBS 109695</strain>
    </source>
</reference>
<dbReference type="Proteomes" id="UP000076532">
    <property type="component" value="Unassembled WGS sequence"/>
</dbReference>
<dbReference type="EMBL" id="KV417526">
    <property type="protein sequence ID" value="KZP24472.1"/>
    <property type="molecule type" value="Genomic_DNA"/>
</dbReference>
<dbReference type="Pfam" id="PF13640">
    <property type="entry name" value="2OG-FeII_Oxy_3"/>
    <property type="match status" value="1"/>
</dbReference>
<feature type="domain" description="Prolyl 4-hydroxylase alpha subunit Fe(2+) 2OG dioxygenase" evidence="1">
    <location>
        <begin position="124"/>
        <end position="216"/>
    </location>
</feature>
<name>A0A166MYX3_9AGAM</name>
<dbReference type="InterPro" id="IPR044862">
    <property type="entry name" value="Pro_4_hyd_alph_FE2OG_OXY"/>
</dbReference>
<keyword evidence="3" id="KW-1185">Reference proteome</keyword>
<accession>A0A166MYX3</accession>
<evidence type="ECO:0000259" key="1">
    <source>
        <dbReference type="Pfam" id="PF13640"/>
    </source>
</evidence>
<proteinExistence type="predicted"/>
<sequence length="464" mass="50844">MSTQSLVDKLKASLSARTPFVTGTYAAPADDFNLYYNLGDSDDARHIDLSKATSAQLQGLADACQPATFGLDKQDVLDESYRKAGKMDTSNFSSKFDIERSGIIDHVRDGLVPGQGDVRVELYKLNVYGKDSFFKAHKDTPRGADMFGSLVIFFPCEQTGGALLLRHEGREWSFGSTKELSECADPSVGYVAFYSDVEHEVALVTSGHRVTLTYNLYHEPDVAPEHPLAVRQASTADAGIEAACKAALLGLLDDSTILPEGGILAFGLQHEYPVDEYQASPAALLNHLKGPDALFKRICNQLYIGPKLVCVYNDGYSEAGSMLSHGFIDLSDNDQIEDLEGELLDHGAVTIRDVSAQQCHEDIYDRKKPLDIYWVFQPTENTSLTASYIHYGNEATLSHYYAKVSLIIGVGPVGNRILPLSLNAMKAELLRLNSELEAASVSGADSGEIVRRCEELREKIESKK</sequence>
<protein>
    <recommendedName>
        <fullName evidence="1">Prolyl 4-hydroxylase alpha subunit Fe(2+) 2OG dioxygenase domain-containing protein</fullName>
    </recommendedName>
</protein>
<dbReference type="AlphaFoldDB" id="A0A166MYX3"/>